<feature type="region of interest" description="Disordered" evidence="1">
    <location>
        <begin position="1095"/>
        <end position="1176"/>
    </location>
</feature>
<dbReference type="InterPro" id="IPR043502">
    <property type="entry name" value="DNA/RNA_pol_sf"/>
</dbReference>
<accession>A0A812J8S4</accession>
<feature type="region of interest" description="Disordered" evidence="1">
    <location>
        <begin position="243"/>
        <end position="277"/>
    </location>
</feature>
<organism evidence="2 3">
    <name type="scientific">Symbiodinium natans</name>
    <dbReference type="NCBI Taxonomy" id="878477"/>
    <lineage>
        <taxon>Eukaryota</taxon>
        <taxon>Sar</taxon>
        <taxon>Alveolata</taxon>
        <taxon>Dinophyceae</taxon>
        <taxon>Suessiales</taxon>
        <taxon>Symbiodiniaceae</taxon>
        <taxon>Symbiodinium</taxon>
    </lineage>
</organism>
<name>A0A812J8S4_9DINO</name>
<evidence type="ECO:0000313" key="2">
    <source>
        <dbReference type="EMBL" id="CAE7196555.1"/>
    </source>
</evidence>
<feature type="compositionally biased region" description="Low complexity" evidence="1">
    <location>
        <begin position="1924"/>
        <end position="1940"/>
    </location>
</feature>
<dbReference type="CDD" id="cd06222">
    <property type="entry name" value="RNase_H_like"/>
    <property type="match status" value="1"/>
</dbReference>
<gene>
    <name evidence="2" type="ORF">SNAT2548_LOCUS5490</name>
</gene>
<dbReference type="InterPro" id="IPR044730">
    <property type="entry name" value="RNase_H-like_dom_plant"/>
</dbReference>
<feature type="region of interest" description="Disordered" evidence="1">
    <location>
        <begin position="1919"/>
        <end position="1940"/>
    </location>
</feature>
<dbReference type="SUPFAM" id="SSF56672">
    <property type="entry name" value="DNA/RNA polymerases"/>
    <property type="match status" value="1"/>
</dbReference>
<feature type="compositionally biased region" description="Basic and acidic residues" evidence="1">
    <location>
        <begin position="51"/>
        <end position="66"/>
    </location>
</feature>
<keyword evidence="3" id="KW-1185">Reference proteome</keyword>
<feature type="compositionally biased region" description="Low complexity" evidence="1">
    <location>
        <begin position="1157"/>
        <end position="1174"/>
    </location>
</feature>
<evidence type="ECO:0000313" key="3">
    <source>
        <dbReference type="Proteomes" id="UP000604046"/>
    </source>
</evidence>
<reference evidence="2" key="1">
    <citation type="submission" date="2021-02" db="EMBL/GenBank/DDBJ databases">
        <authorList>
            <person name="Dougan E. K."/>
            <person name="Rhodes N."/>
            <person name="Thang M."/>
            <person name="Chan C."/>
        </authorList>
    </citation>
    <scope>NUCLEOTIDE SEQUENCE</scope>
</reference>
<sequence length="2644" mass="291726">MADSEMKCLKCFVEVSLETSHASGRNALRRVCLDCSNTDRWLQRCKKTKGKSNETPKEKELRENAEKVSASLGKMTAEEKAEWYKKQAAERQAEGPRRRTFETAVGTLTEERTRHQKSEDVDKWWRFKDWAAREILVTGCKHTDVKRLWDLELQKPGAITKVQRGETLLKDWAGQEDRLGSSHSVSAGMKQRMDLHRSEDLSRFQDQSSSRLERGESLLEADRLLNHSNNTNQESQLLRVQEDMEEAAKVRKEQEQRLYEEAEKAEEQRKARQQKPVKLNSASLEHLQFEQSIERGVTSMDSYLRKLKNSFSGLVAEVKEAGVEGCPNGKAELAEKQEKFKQLAENMECFIRQKEHWQAEKDKSPPEELENAAQHWNQLYMDVCRQVKNLATAERATCLKTFMAQTRKWVSEFKKRNGKLAGKKAAASAKAAAVAAGSKQPISSGPPSGTDTQMGADLLKSVTGAKAAGQDMGEVFNLSSPCFNIMDWLCGKHPNSCLKIMAAQTKSLRDEWLAMPYYGQQKEWVQELWKKDKKKVEVSLALVAKPALAGKIDRAWTGLLGTSAAAECLDITTDADLQEVFQPCYWSFGKGMSKLFYSTDYGLTELKMVLEGSAFFMGRRPSIAMDKGVQARVISGGWTQRIAFFKSFSVRPTFVLLPACSARSVELMPWEKPPFKGVFEVQTSVLRKARLEPGVKQSLDREAVVRRWLCVLLHDTSASSMGQMLAGSACDGAELVSETFEGKATSTLLKRVRCIGKYVHWASDNGCDAFPFSIEKIRSYLKDAISGNKKSAIRDFASSLNFCRFVLGFQVSDDVTSHPWFKGTMRFANIRLRDAHRSRTLTVKEVKHLEEALIGGRLDRFDRYALGVMLFQLYARARVSDLRNLFKVYLDITGAEGYIEAHTYEHKSRRITSGPSAVLILVAPIQGLASQPWGLAFVQAAKDVGFDFEKGFRGPMLPRFASDYTWSGDAVDAAETTRWLNGILKALMGEVLDGLTSHGLKATTLSWVTKANYGDRTILVLGHHSLGARGKTSEAYGRDVQAGPLRDLCACLKSIRVGVFLPDLTRSGMIREHAESPDEFPSGFASRPPFQPAFAPSFSVAGPANDTAPDEAAPSEGGASALSLDRAPGFQEGETEVAREAEEDAVFGGVSPDRVCESGSLESSSDSESSGSSDEPVDYDGFLRGFEVQAPRATIGVDLDLFQNPKTKSIHARARGATTDSKMLCGRPAKGFVPFSGRVHSKHWKCKQCTMAKPIRDTGSLLHHLDRRLERIVARGSITAAEFVVGLPDDALQRLLDQGVDTLAKLAFAPGHPGESPSDEKLKALVAPVAVPGGAGGAEPSLGTVAAVRRLVFEAQTLVVNETKCLVENKEEQPKELPPAERRDRLQKQAARLAGVDLSGVNECSHASYDLCLKLISDNCVSYLQPSKFTCRQAELRMDKPRKELDVAAPGSSSSVLLIKDRAAEQHCDVTHALDLFQALHRRALAMDLVGLSTYARVQEWNSFLMNHLQQPVLAGYRSPTVQQLLHADRAAWVRLSELTPAGVRRKATGELPLDSLWADLQKDPRVVFHLLPLPDSSGKHPAPAPPGVPAAVPAGLLPVEVLPARPDVPLSESAAHPGGSKQLTVFHALEVFAGSARLTVALRAVGLQDSCGVDHRIPRHCPCPMVKLDLTRDFDVQLLHDMIDNPFCLYVHFAPPCGTSSRARLIQETDHDPEPCRDDTFPDGLPGLPDRLAQRVAAANRLYGVTAAALKRAVLAGKLVSCENPLNSFMWQTTAWRQGTSGLSLREAVFDHCCYGAFRYATSEETAYPLGLCKAVAALLLEELCQRGFQLPARSLSDEVRQQHRAAQVSLGSQPRGKKVAPMVAEFRDVVVVTSDHDFLPASAKLPVAVPVPPSASCDPPLPELPMGSRILRRVALGGGETPRSGPSSQPSSRNQGNPNCPVEQFASVCLQQKTILADDVTQLFQLLKSDRLARRAGLDDEFSWSTGAYAQDPNVPDLMGCELKFESNRFRTWVGVPWTCDEFIEQALEAKHPRLMSSGVPPELQQTIDFLASEGMHTVGASRTEALRQWLGRAAELDEQERVYKETLPKHCAKTLSKKRLLLFGEMIEAAGHNDPSLVADMSKGFALGGPIPYCPEFRAKRTAATMAVDDLRGSAQRMRKGILNSTKSSGDDVVDAETYRVTLDEVERGWLDGPLKESDLGASSLLTRRFGVVQNNKTRPIDNYLESGLNATSSSYDTITVHTADCIASGLARRLRADAKCRLHQLLLKSWDLHKAYKNLPLSLEALEVLPFGSRHSVHAFCRVSLGIWKVLVVLFLCHINVYFDDFVGVELAPLARLFDIGVCLVFRLLGWDVAEDKESVFDSCAKVLGLKFDLSESRLGRITLCNTESRRDEIFEALSDILSSGYLTQKDGERIRGRLQFAENQIAGKVAGTAYKQLSRFVQRGGGHLDECTRVALLRLRDRVNFSPPRVICANILTTMHLYVDASCEGDNVGLGGVLVNEVGSKMGFFSDRASEHVRRRMNPESGNPIFEYECLAILVGLRLWAPLIRSTNLVVFTDNEGALACMVAGISSNKYGEAIAQHVHVLCDELGLNIWFERVNTCSNVADAPSRGSKDPELGKEFTIDLDTLVDHAFESWGL</sequence>
<feature type="compositionally biased region" description="Basic and acidic residues" evidence="1">
    <location>
        <begin position="243"/>
        <end position="270"/>
    </location>
</feature>
<feature type="region of interest" description="Disordered" evidence="1">
    <location>
        <begin position="47"/>
        <end position="70"/>
    </location>
</feature>
<protein>
    <submittedName>
        <fullName evidence="2">Uncharacterized protein</fullName>
    </submittedName>
</protein>
<evidence type="ECO:0000256" key="1">
    <source>
        <dbReference type="SAM" id="MobiDB-lite"/>
    </source>
</evidence>
<proteinExistence type="predicted"/>
<dbReference type="Proteomes" id="UP000604046">
    <property type="component" value="Unassembled WGS sequence"/>
</dbReference>
<comment type="caution">
    <text evidence="2">The sequence shown here is derived from an EMBL/GenBank/DDBJ whole genome shotgun (WGS) entry which is preliminary data.</text>
</comment>
<dbReference type="EMBL" id="CAJNDS010000349">
    <property type="protein sequence ID" value="CAE7196555.1"/>
    <property type="molecule type" value="Genomic_DNA"/>
</dbReference>